<organism evidence="1">
    <name type="scientific">Anguilla anguilla</name>
    <name type="common">European freshwater eel</name>
    <name type="synonym">Muraena anguilla</name>
    <dbReference type="NCBI Taxonomy" id="7936"/>
    <lineage>
        <taxon>Eukaryota</taxon>
        <taxon>Metazoa</taxon>
        <taxon>Chordata</taxon>
        <taxon>Craniata</taxon>
        <taxon>Vertebrata</taxon>
        <taxon>Euteleostomi</taxon>
        <taxon>Actinopterygii</taxon>
        <taxon>Neopterygii</taxon>
        <taxon>Teleostei</taxon>
        <taxon>Anguilliformes</taxon>
        <taxon>Anguillidae</taxon>
        <taxon>Anguilla</taxon>
    </lineage>
</organism>
<name>A0A0E9XAL4_ANGAN</name>
<proteinExistence type="predicted"/>
<evidence type="ECO:0000313" key="1">
    <source>
        <dbReference type="EMBL" id="JAH99486.1"/>
    </source>
</evidence>
<protein>
    <submittedName>
        <fullName evidence="1">Uncharacterized protein</fullName>
    </submittedName>
</protein>
<reference evidence="1" key="2">
    <citation type="journal article" date="2015" name="Fish Shellfish Immunol.">
        <title>Early steps in the European eel (Anguilla anguilla)-Vibrio vulnificus interaction in the gills: Role of the RtxA13 toxin.</title>
        <authorList>
            <person name="Callol A."/>
            <person name="Pajuelo D."/>
            <person name="Ebbesson L."/>
            <person name="Teles M."/>
            <person name="MacKenzie S."/>
            <person name="Amaro C."/>
        </authorList>
    </citation>
    <scope>NUCLEOTIDE SEQUENCE</scope>
</reference>
<dbReference type="EMBL" id="GBXM01009091">
    <property type="protein sequence ID" value="JAH99486.1"/>
    <property type="molecule type" value="Transcribed_RNA"/>
</dbReference>
<dbReference type="AlphaFoldDB" id="A0A0E9XAL4"/>
<accession>A0A0E9XAL4</accession>
<reference evidence="1" key="1">
    <citation type="submission" date="2014-11" db="EMBL/GenBank/DDBJ databases">
        <authorList>
            <person name="Amaro Gonzalez C."/>
        </authorList>
    </citation>
    <scope>NUCLEOTIDE SEQUENCE</scope>
</reference>
<sequence length="68" mass="7962">MTGLQVQRYSWIQFQAQRTLMRVYMLMSTLAWIEQHPVTGQQKLRALLEESICTGRYHWSLSLCGSSL</sequence>